<accession>A0A9X3FVH0</accession>
<protein>
    <submittedName>
        <fullName evidence="1">Ectonucleotide pyrophosphatase/phosphodiesterase</fullName>
    </submittedName>
</protein>
<reference evidence="1" key="1">
    <citation type="submission" date="2022-12" db="EMBL/GenBank/DDBJ databases">
        <title>Description and comparative metabolic analysis of Aerococcus sp. nov., isolated from the feces of a pig.</title>
        <authorList>
            <person name="Chang Y.-H."/>
        </authorList>
    </citation>
    <scope>NUCLEOTIDE SEQUENCE</scope>
    <source>
        <strain evidence="1">YH-aer222</strain>
    </source>
</reference>
<proteinExistence type="predicted"/>
<dbReference type="PANTHER" id="PTHR10151">
    <property type="entry name" value="ECTONUCLEOTIDE PYROPHOSPHATASE/PHOSPHODIESTERASE"/>
    <property type="match status" value="1"/>
</dbReference>
<comment type="caution">
    <text evidence="1">The sequence shown here is derived from an EMBL/GenBank/DDBJ whole genome shotgun (WGS) entry which is preliminary data.</text>
</comment>
<dbReference type="RefSeq" id="WP_268751596.1">
    <property type="nucleotide sequence ID" value="NZ_JAPRFQ010000001.1"/>
</dbReference>
<dbReference type="AlphaFoldDB" id="A0A9X3FVH0"/>
<evidence type="ECO:0000313" key="1">
    <source>
        <dbReference type="EMBL" id="MCZ0725272.1"/>
    </source>
</evidence>
<organism evidence="1 2">
    <name type="scientific">Aerococcus kribbianus</name>
    <dbReference type="NCBI Taxonomy" id="2999064"/>
    <lineage>
        <taxon>Bacteria</taxon>
        <taxon>Bacillati</taxon>
        <taxon>Bacillota</taxon>
        <taxon>Bacilli</taxon>
        <taxon>Lactobacillales</taxon>
        <taxon>Aerococcaceae</taxon>
        <taxon>Aerococcus</taxon>
    </lineage>
</organism>
<dbReference type="Proteomes" id="UP001146670">
    <property type="component" value="Unassembled WGS sequence"/>
</dbReference>
<keyword evidence="2" id="KW-1185">Reference proteome</keyword>
<dbReference type="CDD" id="cd16018">
    <property type="entry name" value="Enpp"/>
    <property type="match status" value="1"/>
</dbReference>
<evidence type="ECO:0000313" key="2">
    <source>
        <dbReference type="Proteomes" id="UP001146670"/>
    </source>
</evidence>
<name>A0A9X3FVH0_9LACT</name>
<dbReference type="EMBL" id="JAPRFR010000001">
    <property type="protein sequence ID" value="MCZ0725272.1"/>
    <property type="molecule type" value="Genomic_DNA"/>
</dbReference>
<dbReference type="PANTHER" id="PTHR10151:SF120">
    <property type="entry name" value="BIS(5'-ADENOSYL)-TRIPHOSPHATASE"/>
    <property type="match status" value="1"/>
</dbReference>
<dbReference type="InterPro" id="IPR017850">
    <property type="entry name" value="Alkaline_phosphatase_core_sf"/>
</dbReference>
<dbReference type="GO" id="GO:0016787">
    <property type="term" value="F:hydrolase activity"/>
    <property type="evidence" value="ECO:0007669"/>
    <property type="project" value="UniProtKB-ARBA"/>
</dbReference>
<dbReference type="InterPro" id="IPR002591">
    <property type="entry name" value="Phosphodiest/P_Trfase"/>
</dbReference>
<dbReference type="Gene3D" id="3.40.720.10">
    <property type="entry name" value="Alkaline Phosphatase, subunit A"/>
    <property type="match status" value="1"/>
</dbReference>
<dbReference type="Pfam" id="PF01663">
    <property type="entry name" value="Phosphodiest"/>
    <property type="match status" value="1"/>
</dbReference>
<dbReference type="SUPFAM" id="SSF53649">
    <property type="entry name" value="Alkaline phosphatase-like"/>
    <property type="match status" value="1"/>
</dbReference>
<gene>
    <name evidence="1" type="ORF">OW157_01660</name>
</gene>
<sequence length="430" mass="48413">MTNNKLIVISLDAFGSADLDYALSLPNFKRFRQSAALVKSVETVYPSLTYMCHTSIATGNYPNKHGVINNTHLQSHRESPDWYWYSKEIKTASMFDVAKDNGLSTAAILWPVTGRSPSIDYNIAEIFANRKWQSQSLVSLYASSSKYLLEKNQKFKHLRQGIKQPELDHFVTAVTVDTIKKEQPDLLAVHLVDLDSTRHDNGVQSEEAKAAIRRMDSHLGEIFQAIEETPSYRDCHMVLLGDHYQIDTHTVVRPNHLLRDAGYLTVNKKQEIADYQVYLKAADGSAYIYSKDPDFTIDQLQAILAPIQSTIERIYDHNQAQAMGADDQCFAILEAKAGYYFDSSIQRPILEDTNKTIPGVKLLRGSHGYSPQKADYTTMMMVAGPKIDQEVELIEARLVDEGPTFLALLNLAFPQPTDGRVLTELFKSKG</sequence>